<dbReference type="Pfam" id="PF02770">
    <property type="entry name" value="Acyl-CoA_dh_M"/>
    <property type="match status" value="1"/>
</dbReference>
<proteinExistence type="inferred from homology"/>
<dbReference type="PANTHER" id="PTHR42707">
    <property type="entry name" value="ACYL-COA DEHYDROGENASE"/>
    <property type="match status" value="1"/>
</dbReference>
<evidence type="ECO:0000256" key="1">
    <source>
        <dbReference type="ARBA" id="ARBA00009347"/>
    </source>
</evidence>
<dbReference type="Gene3D" id="6.10.250.600">
    <property type="match status" value="1"/>
</dbReference>
<evidence type="ECO:0000259" key="6">
    <source>
        <dbReference type="Pfam" id="PF02770"/>
    </source>
</evidence>
<feature type="domain" description="Adaptive response protein AidB N-terminal" evidence="7">
    <location>
        <begin position="14"/>
        <end position="157"/>
    </location>
</feature>
<keyword evidence="10" id="KW-1185">Reference proteome</keyword>
<keyword evidence="3 4" id="KW-0274">FAD</keyword>
<dbReference type="PANTHER" id="PTHR42707:SF2">
    <property type="entry name" value="ACD11 DEHYDROGENASE"/>
    <property type="match status" value="1"/>
</dbReference>
<feature type="domain" description="Acyl-CoA dehydrogenase/oxidase C-terminal" evidence="5">
    <location>
        <begin position="277"/>
        <end position="434"/>
    </location>
</feature>
<dbReference type="Pfam" id="PF22217">
    <property type="entry name" value="ACDH-11_C"/>
    <property type="match status" value="1"/>
</dbReference>
<comment type="caution">
    <text evidence="9">The sequence shown here is derived from an EMBL/GenBank/DDBJ whole genome shotgun (WGS) entry which is preliminary data.</text>
</comment>
<evidence type="ECO:0000256" key="2">
    <source>
        <dbReference type="ARBA" id="ARBA00022630"/>
    </source>
</evidence>
<feature type="domain" description="Acyl-CoA dehydrogenase 11-like C-terminal" evidence="8">
    <location>
        <begin position="463"/>
        <end position="514"/>
    </location>
</feature>
<evidence type="ECO:0000256" key="3">
    <source>
        <dbReference type="ARBA" id="ARBA00022827"/>
    </source>
</evidence>
<dbReference type="GO" id="GO:0003995">
    <property type="term" value="F:acyl-CoA dehydrogenase activity"/>
    <property type="evidence" value="ECO:0007669"/>
    <property type="project" value="TreeGrafter"/>
</dbReference>
<accession>A0A0F3KIA4</accession>
<evidence type="ECO:0000313" key="9">
    <source>
        <dbReference type="EMBL" id="KJV30886.1"/>
    </source>
</evidence>
<organism evidence="9 10">
    <name type="scientific">Luteibacter yeojuensis</name>
    <dbReference type="NCBI Taxonomy" id="345309"/>
    <lineage>
        <taxon>Bacteria</taxon>
        <taxon>Pseudomonadati</taxon>
        <taxon>Pseudomonadota</taxon>
        <taxon>Gammaproteobacteria</taxon>
        <taxon>Lysobacterales</taxon>
        <taxon>Rhodanobacteraceae</taxon>
        <taxon>Luteibacter</taxon>
    </lineage>
</organism>
<comment type="similarity">
    <text evidence="1 4">Belongs to the acyl-CoA dehydrogenase family.</text>
</comment>
<dbReference type="SUPFAM" id="SSF56645">
    <property type="entry name" value="Acyl-CoA dehydrogenase NM domain-like"/>
    <property type="match status" value="1"/>
</dbReference>
<evidence type="ECO:0000256" key="4">
    <source>
        <dbReference type="RuleBase" id="RU362125"/>
    </source>
</evidence>
<dbReference type="InterPro" id="IPR009100">
    <property type="entry name" value="AcylCoA_DH/oxidase_NM_dom_sf"/>
</dbReference>
<dbReference type="AlphaFoldDB" id="A0A0F3KIA4"/>
<dbReference type="InterPro" id="IPR052904">
    <property type="entry name" value="Acyl-CoA_dehydrogenase-like"/>
</dbReference>
<dbReference type="Pfam" id="PF18158">
    <property type="entry name" value="AidB_N"/>
    <property type="match status" value="1"/>
</dbReference>
<dbReference type="Pfam" id="PF00441">
    <property type="entry name" value="Acyl-CoA_dh_1"/>
    <property type="match status" value="1"/>
</dbReference>
<reference evidence="9 10" key="1">
    <citation type="submission" date="2015-03" db="EMBL/GenBank/DDBJ databases">
        <title>Draft genome sequence of Luteibacter yeojuensis strain SU11.</title>
        <authorList>
            <person name="Sulaiman J."/>
            <person name="Priya K."/>
            <person name="Chan K.-G."/>
        </authorList>
    </citation>
    <scope>NUCLEOTIDE SEQUENCE [LARGE SCALE GENOMIC DNA]</scope>
    <source>
        <strain evidence="9 10">SU11</strain>
    </source>
</reference>
<dbReference type="InterPro" id="IPR041504">
    <property type="entry name" value="AidB_N"/>
</dbReference>
<evidence type="ECO:0000313" key="10">
    <source>
        <dbReference type="Proteomes" id="UP000033651"/>
    </source>
</evidence>
<protein>
    <submittedName>
        <fullName evidence="9">Acyl-CoA dehydrogenase</fullName>
    </submittedName>
</protein>
<evidence type="ECO:0000259" key="5">
    <source>
        <dbReference type="Pfam" id="PF00441"/>
    </source>
</evidence>
<dbReference type="Gene3D" id="2.40.110.20">
    <property type="match status" value="1"/>
</dbReference>
<keyword evidence="4" id="KW-0560">Oxidoreductase</keyword>
<dbReference type="InterPro" id="IPR009075">
    <property type="entry name" value="AcylCo_DH/oxidase_C"/>
</dbReference>
<dbReference type="OrthoDB" id="9771038at2"/>
<dbReference type="Gene3D" id="1.20.140.10">
    <property type="entry name" value="Butyryl-CoA Dehydrogenase, subunit A, domain 3"/>
    <property type="match status" value="1"/>
</dbReference>
<keyword evidence="2 4" id="KW-0285">Flavoprotein</keyword>
<dbReference type="EMBL" id="JZRB01000030">
    <property type="protein sequence ID" value="KJV30886.1"/>
    <property type="molecule type" value="Genomic_DNA"/>
</dbReference>
<name>A0A0F3KIA4_9GAMM</name>
<gene>
    <name evidence="9" type="ORF">VI08_14130</name>
</gene>
<feature type="domain" description="Acyl-CoA oxidase/dehydrogenase middle" evidence="6">
    <location>
        <begin position="167"/>
        <end position="267"/>
    </location>
</feature>
<dbReference type="InterPro" id="IPR036250">
    <property type="entry name" value="AcylCo_DH-like_C"/>
</dbReference>
<sequence>MGFLQDAPRLAHPFRDDRVLDAWLGHALPVDRLADSAADLDALGDYALDAYDRRMRTPRTEPVLTQWDAWGARVDRIALTSAWEEGADITTRHAVLAAGHGESPWSRVETFARVYLYHPASEFYCCPLAMTDGAATALKASGNRELIDRALPHFLSRDAATFWLSGQWMTETPGGSDVGRTETVARRDARGQWRLYGRKWFSSAVVGEAALALARPEGAGPGTSALALFYVETKDEEGRWQGLTIDRLKKKLGTHELPTAEVTLDGVPATPVGPLEHGVRQVAPMLNVTRTWNAVCAVATMARAIALARDYATRRTAFGARLIDQPLHARTLANMQAEYEGAFSLAFHVAELLGHVERGAADAHGAALLRLLTPLAKLWTAKASIRIASEALECFGGAGYIEDTGLPQLLRDAQVYAIWEGTTNVLSLDMLRALGASGLAPLRAAVANLVPAGAPELATINATLDTTESLLGDVVGDRAALEASARAIAFTLARCMAGALLVRSASWGEAAGDGRPAAACRRFFARGLDRLALPANDEDTLLATGQPAT</sequence>
<dbReference type="RefSeq" id="WP_045830251.1">
    <property type="nucleotide sequence ID" value="NZ_JZRB01000030.1"/>
</dbReference>
<evidence type="ECO:0000259" key="7">
    <source>
        <dbReference type="Pfam" id="PF18158"/>
    </source>
</evidence>
<comment type="cofactor">
    <cofactor evidence="4">
        <name>FAD</name>
        <dbReference type="ChEBI" id="CHEBI:57692"/>
    </cofactor>
</comment>
<dbReference type="PATRIC" id="fig|345309.4.peg.2429"/>
<dbReference type="InterPro" id="IPR053998">
    <property type="entry name" value="ACDH-11_C"/>
</dbReference>
<dbReference type="Proteomes" id="UP000033651">
    <property type="component" value="Unassembled WGS sequence"/>
</dbReference>
<dbReference type="SUPFAM" id="SSF47203">
    <property type="entry name" value="Acyl-CoA dehydrogenase C-terminal domain-like"/>
    <property type="match status" value="1"/>
</dbReference>
<dbReference type="InterPro" id="IPR006091">
    <property type="entry name" value="Acyl-CoA_Oxase/DH_mid-dom"/>
</dbReference>
<evidence type="ECO:0000259" key="8">
    <source>
        <dbReference type="Pfam" id="PF22217"/>
    </source>
</evidence>